<feature type="signal peptide" evidence="4">
    <location>
        <begin position="1"/>
        <end position="22"/>
    </location>
</feature>
<dbReference type="GO" id="GO:0046872">
    <property type="term" value="F:metal ion binding"/>
    <property type="evidence" value="ECO:0007669"/>
    <property type="project" value="UniProtKB-KW"/>
</dbReference>
<keyword evidence="2" id="KW-0325">Glycoprotein</keyword>
<evidence type="ECO:0000256" key="4">
    <source>
        <dbReference type="SAM" id="SignalP"/>
    </source>
</evidence>
<dbReference type="GO" id="GO:0009055">
    <property type="term" value="F:electron transfer activity"/>
    <property type="evidence" value="ECO:0007669"/>
    <property type="project" value="InterPro"/>
</dbReference>
<keyword evidence="1" id="KW-0479">Metal-binding</keyword>
<dbReference type="InterPro" id="IPR008972">
    <property type="entry name" value="Cupredoxin"/>
</dbReference>
<dbReference type="Proteomes" id="UP001415857">
    <property type="component" value="Unassembled WGS sequence"/>
</dbReference>
<evidence type="ECO:0000313" key="6">
    <source>
        <dbReference type="EMBL" id="KAK9292232.1"/>
    </source>
</evidence>
<dbReference type="EMBL" id="JBBPBK010000001">
    <property type="protein sequence ID" value="KAK9292232.1"/>
    <property type="molecule type" value="Genomic_DNA"/>
</dbReference>
<dbReference type="FunFam" id="2.60.40.420:FF:000003">
    <property type="entry name" value="Blue copper"/>
    <property type="match status" value="1"/>
</dbReference>
<dbReference type="PROSITE" id="PS51485">
    <property type="entry name" value="PHYTOCYANIN"/>
    <property type="match status" value="1"/>
</dbReference>
<proteinExistence type="predicted"/>
<dbReference type="InterPro" id="IPR039391">
    <property type="entry name" value="Phytocyanin-like"/>
</dbReference>
<sequence>MANLQALVHALVLLGLALSCTATTYTVGDNSGWDISSDLESWPVGKKFVVGDVLLFQYSSSNSVNEVTKENFDGCNTTKYLQTWTNGNSSVPLTTPGMIYFVSGNQLYCLGGMKLQVNVQNNANSTAGAPLAGGPSSMPQPTSKSNDPSTTSSGFVHGGRDPLVLAFIGFMAAVLWMV</sequence>
<gene>
    <name evidence="6" type="ORF">L1049_020195</name>
</gene>
<dbReference type="AlphaFoldDB" id="A0AAP0SCE4"/>
<feature type="chain" id="PRO_5042997203" description="Phytocyanin domain-containing protein" evidence="4">
    <location>
        <begin position="23"/>
        <end position="178"/>
    </location>
</feature>
<comment type="caution">
    <text evidence="6">The sequence shown here is derived from an EMBL/GenBank/DDBJ whole genome shotgun (WGS) entry which is preliminary data.</text>
</comment>
<dbReference type="SUPFAM" id="SSF49503">
    <property type="entry name" value="Cupredoxins"/>
    <property type="match status" value="1"/>
</dbReference>
<feature type="region of interest" description="Disordered" evidence="3">
    <location>
        <begin position="126"/>
        <end position="155"/>
    </location>
</feature>
<dbReference type="Gene3D" id="2.60.40.420">
    <property type="entry name" value="Cupredoxins - blue copper proteins"/>
    <property type="match status" value="1"/>
</dbReference>
<evidence type="ECO:0000256" key="2">
    <source>
        <dbReference type="ARBA" id="ARBA00023180"/>
    </source>
</evidence>
<evidence type="ECO:0000256" key="3">
    <source>
        <dbReference type="SAM" id="MobiDB-lite"/>
    </source>
</evidence>
<dbReference type="PANTHER" id="PTHR33021">
    <property type="entry name" value="BLUE COPPER PROTEIN"/>
    <property type="match status" value="1"/>
</dbReference>
<feature type="compositionally biased region" description="Polar residues" evidence="3">
    <location>
        <begin position="137"/>
        <end position="154"/>
    </location>
</feature>
<evidence type="ECO:0000259" key="5">
    <source>
        <dbReference type="PROSITE" id="PS51485"/>
    </source>
</evidence>
<dbReference type="PANTHER" id="PTHR33021:SF70">
    <property type="entry name" value="PHYTOCYANIN DOMAIN-CONTAINING PROTEIN"/>
    <property type="match status" value="1"/>
</dbReference>
<protein>
    <recommendedName>
        <fullName evidence="5">Phytocyanin domain-containing protein</fullName>
    </recommendedName>
</protein>
<dbReference type="Pfam" id="PF02298">
    <property type="entry name" value="Cu_bind_like"/>
    <property type="match status" value="1"/>
</dbReference>
<reference evidence="6 7" key="1">
    <citation type="journal article" date="2024" name="Plant J.">
        <title>Genome sequences and population genomics reveal climatic adaptation and genomic divergence between two closely related sweetgum species.</title>
        <authorList>
            <person name="Xu W.Q."/>
            <person name="Ren C.Q."/>
            <person name="Zhang X.Y."/>
            <person name="Comes H.P."/>
            <person name="Liu X.H."/>
            <person name="Li Y.G."/>
            <person name="Kettle C.J."/>
            <person name="Jalonen R."/>
            <person name="Gaisberger H."/>
            <person name="Ma Y.Z."/>
            <person name="Qiu Y.X."/>
        </authorList>
    </citation>
    <scope>NUCLEOTIDE SEQUENCE [LARGE SCALE GENOMIC DNA]</scope>
    <source>
        <strain evidence="6">Hangzhou</strain>
    </source>
</reference>
<dbReference type="GO" id="GO:0005886">
    <property type="term" value="C:plasma membrane"/>
    <property type="evidence" value="ECO:0007669"/>
    <property type="project" value="TreeGrafter"/>
</dbReference>
<name>A0AAP0SCE4_LIQFO</name>
<keyword evidence="4" id="KW-0732">Signal</keyword>
<evidence type="ECO:0000313" key="7">
    <source>
        <dbReference type="Proteomes" id="UP001415857"/>
    </source>
</evidence>
<dbReference type="CDD" id="cd04216">
    <property type="entry name" value="Phytocyanin"/>
    <property type="match status" value="1"/>
</dbReference>
<dbReference type="InterPro" id="IPR003245">
    <property type="entry name" value="Phytocyanin_dom"/>
</dbReference>
<feature type="domain" description="Phytocyanin" evidence="5">
    <location>
        <begin position="23"/>
        <end position="121"/>
    </location>
</feature>
<accession>A0AAP0SCE4</accession>
<evidence type="ECO:0000256" key="1">
    <source>
        <dbReference type="ARBA" id="ARBA00022723"/>
    </source>
</evidence>
<organism evidence="6 7">
    <name type="scientific">Liquidambar formosana</name>
    <name type="common">Formosan gum</name>
    <dbReference type="NCBI Taxonomy" id="63359"/>
    <lineage>
        <taxon>Eukaryota</taxon>
        <taxon>Viridiplantae</taxon>
        <taxon>Streptophyta</taxon>
        <taxon>Embryophyta</taxon>
        <taxon>Tracheophyta</taxon>
        <taxon>Spermatophyta</taxon>
        <taxon>Magnoliopsida</taxon>
        <taxon>eudicotyledons</taxon>
        <taxon>Gunneridae</taxon>
        <taxon>Pentapetalae</taxon>
        <taxon>Saxifragales</taxon>
        <taxon>Altingiaceae</taxon>
        <taxon>Liquidambar</taxon>
    </lineage>
</organism>
<keyword evidence="7" id="KW-1185">Reference proteome</keyword>